<proteinExistence type="inferred from homology"/>
<dbReference type="Pfam" id="PF03649">
    <property type="entry name" value="UPF0014"/>
    <property type="match status" value="1"/>
</dbReference>
<dbReference type="InterPro" id="IPR005226">
    <property type="entry name" value="UPF0014_fam"/>
</dbReference>
<comment type="similarity">
    <text evidence="2">Belongs to the UPF0014 family.</text>
</comment>
<keyword evidence="9" id="KW-1185">Reference proteome</keyword>
<evidence type="ECO:0000256" key="1">
    <source>
        <dbReference type="ARBA" id="ARBA00004141"/>
    </source>
</evidence>
<protein>
    <submittedName>
        <fullName evidence="8">ABC transporter permease</fullName>
    </submittedName>
</protein>
<feature type="transmembrane region" description="Helical" evidence="6">
    <location>
        <begin position="203"/>
        <end position="223"/>
    </location>
</feature>
<evidence type="ECO:0000256" key="6">
    <source>
        <dbReference type="SAM" id="Phobius"/>
    </source>
</evidence>
<dbReference type="EMBL" id="CP034759">
    <property type="protein sequence ID" value="QBG35528.1"/>
    <property type="molecule type" value="Genomic_DNA"/>
</dbReference>
<comment type="subcellular location">
    <subcellularLocation>
        <location evidence="1">Membrane</location>
        <topology evidence="1">Multi-pass membrane protein</topology>
    </subcellularLocation>
</comment>
<dbReference type="OrthoDB" id="9791807at2"/>
<keyword evidence="4 6" id="KW-1133">Transmembrane helix</keyword>
<dbReference type="AlphaFoldDB" id="A0A4P6P3V3"/>
<evidence type="ECO:0000256" key="4">
    <source>
        <dbReference type="ARBA" id="ARBA00022989"/>
    </source>
</evidence>
<dbReference type="KEGG" id="lsd:EMK97_07270"/>
<accession>A0A4P6P3V3</accession>
<evidence type="ECO:0000256" key="3">
    <source>
        <dbReference type="ARBA" id="ARBA00022692"/>
    </source>
</evidence>
<feature type="transmembrane region" description="Helical" evidence="6">
    <location>
        <begin position="36"/>
        <end position="55"/>
    </location>
</feature>
<evidence type="ECO:0000256" key="2">
    <source>
        <dbReference type="ARBA" id="ARBA00005268"/>
    </source>
</evidence>
<feature type="transmembrane region" description="Helical" evidence="6">
    <location>
        <begin position="6"/>
        <end position="24"/>
    </location>
</feature>
<sequence>MATIPLINLGLSFLPVFLVLTIMFRWSLSIKDGLVALARMLIQLLIIGYALNWIFAVDTPLIILSLLAVMLIVACSIALRPIKDKQLHSYSNALAAIALGGGLTLGFIIVWVLESQPWYKPDTIIPLAGMVFASAMNTVSICGERFSMELNHTSCVETAKKQAFQAGLIPLFNTLLAVGLVTLPGMMTGQIFSGVSPLIAVRYQIVVMCMLTGAAGISAAIFLQLSANRVQGKQEAQPNKQ</sequence>
<dbReference type="InterPro" id="IPR001024">
    <property type="entry name" value="PLAT/LH2_dom"/>
</dbReference>
<name>A0A4P6P3V3_9GAMM</name>
<evidence type="ECO:0000313" key="9">
    <source>
        <dbReference type="Proteomes" id="UP000290244"/>
    </source>
</evidence>
<evidence type="ECO:0000259" key="7">
    <source>
        <dbReference type="PROSITE" id="PS50095"/>
    </source>
</evidence>
<feature type="transmembrane region" description="Helical" evidence="6">
    <location>
        <begin position="124"/>
        <end position="142"/>
    </location>
</feature>
<feature type="transmembrane region" description="Helical" evidence="6">
    <location>
        <begin position="91"/>
        <end position="112"/>
    </location>
</feature>
<dbReference type="PROSITE" id="PS50095">
    <property type="entry name" value="PLAT"/>
    <property type="match status" value="1"/>
</dbReference>
<reference evidence="8 9" key="1">
    <citation type="submission" date="2018-12" db="EMBL/GenBank/DDBJ databases">
        <title>Complete genome of Litorilituus sediminis.</title>
        <authorList>
            <person name="Liu A."/>
            <person name="Rong J."/>
        </authorList>
    </citation>
    <scope>NUCLEOTIDE SEQUENCE [LARGE SCALE GENOMIC DNA]</scope>
    <source>
        <strain evidence="8 9">JCM 17549</strain>
    </source>
</reference>
<evidence type="ECO:0000313" key="8">
    <source>
        <dbReference type="EMBL" id="QBG35528.1"/>
    </source>
</evidence>
<dbReference type="Proteomes" id="UP000290244">
    <property type="component" value="Chromosome"/>
</dbReference>
<organism evidence="8 9">
    <name type="scientific">Litorilituus sediminis</name>
    <dbReference type="NCBI Taxonomy" id="718192"/>
    <lineage>
        <taxon>Bacteria</taxon>
        <taxon>Pseudomonadati</taxon>
        <taxon>Pseudomonadota</taxon>
        <taxon>Gammaproteobacteria</taxon>
        <taxon>Alteromonadales</taxon>
        <taxon>Colwelliaceae</taxon>
        <taxon>Litorilituus</taxon>
    </lineage>
</organism>
<dbReference type="GO" id="GO:0005886">
    <property type="term" value="C:plasma membrane"/>
    <property type="evidence" value="ECO:0007669"/>
    <property type="project" value="TreeGrafter"/>
</dbReference>
<keyword evidence="5 6" id="KW-0472">Membrane</keyword>
<keyword evidence="3 6" id="KW-0812">Transmembrane</keyword>
<evidence type="ECO:0000256" key="5">
    <source>
        <dbReference type="ARBA" id="ARBA00023136"/>
    </source>
</evidence>
<dbReference type="PANTHER" id="PTHR30028">
    <property type="entry name" value="UPF0014 INNER MEMBRANE PROTEIN YBBM-RELATED"/>
    <property type="match status" value="1"/>
</dbReference>
<dbReference type="PANTHER" id="PTHR30028:SF0">
    <property type="entry name" value="PROTEIN ALUMINUM SENSITIVE 3"/>
    <property type="match status" value="1"/>
</dbReference>
<feature type="transmembrane region" description="Helical" evidence="6">
    <location>
        <begin position="61"/>
        <end position="79"/>
    </location>
</feature>
<feature type="domain" description="PLAT" evidence="7">
    <location>
        <begin position="201"/>
        <end position="241"/>
    </location>
</feature>
<gene>
    <name evidence="8" type="ORF">EMK97_07270</name>
</gene>
<feature type="transmembrane region" description="Helical" evidence="6">
    <location>
        <begin position="163"/>
        <end position="183"/>
    </location>
</feature>